<gene>
    <name evidence="3" type="ORF">Gogos_013568</name>
</gene>
<protein>
    <submittedName>
        <fullName evidence="3">Uncharacterized protein</fullName>
    </submittedName>
</protein>
<sequence length="265" mass="29210">FENAAEGIEANNIDEEPENAVDNNGQSDELVGDKGPKTKIPVMVFFMGIWAMIQNGMDKLLALDWFSWWLFWRQEKRLDRLIAEADVNPKDAAKQSALLAELNKHSPESVIKRFEQRDHAVDSRGVAEYLRALVVTNAIAEYLPDEQAGKPSSLPTLLQELKQRASGNVDEPFLSPGISQKHPLHVVMVDPKVSNRSRFAQELISTILFTVAVGLVWLMGAAALQKYVGSLGGIGTSGVGSSSSYAPKELNKEVMPEKASIRCFC</sequence>
<dbReference type="Proteomes" id="UP000593579">
    <property type="component" value="Unassembled WGS sequence"/>
</dbReference>
<accession>A0A7J9BW01</accession>
<keyword evidence="2" id="KW-0472">Membrane</keyword>
<dbReference type="AlphaFoldDB" id="A0A7J9BW01"/>
<dbReference type="OrthoDB" id="1413014at2759"/>
<reference evidence="3 4" key="1">
    <citation type="journal article" date="2019" name="Genome Biol. Evol.">
        <title>Insights into the evolution of the New World diploid cottons (Gossypium, subgenus Houzingenia) based on genome sequencing.</title>
        <authorList>
            <person name="Grover C.E."/>
            <person name="Arick M.A. 2nd"/>
            <person name="Thrash A."/>
            <person name="Conover J.L."/>
            <person name="Sanders W.S."/>
            <person name="Peterson D.G."/>
            <person name="Frelichowski J.E."/>
            <person name="Scheffler J.A."/>
            <person name="Scheffler B.E."/>
            <person name="Wendel J.F."/>
        </authorList>
    </citation>
    <scope>NUCLEOTIDE SEQUENCE [LARGE SCALE GENOMIC DNA]</scope>
    <source>
        <strain evidence="3">5</strain>
        <tissue evidence="3">Leaf</tissue>
    </source>
</reference>
<evidence type="ECO:0000313" key="3">
    <source>
        <dbReference type="EMBL" id="MBA0740362.1"/>
    </source>
</evidence>
<comment type="caution">
    <text evidence="3">The sequence shown here is derived from an EMBL/GenBank/DDBJ whole genome shotgun (WGS) entry which is preliminary data.</text>
</comment>
<name>A0A7J9BW01_GOSGO</name>
<evidence type="ECO:0000256" key="1">
    <source>
        <dbReference type="SAM" id="MobiDB-lite"/>
    </source>
</evidence>
<keyword evidence="2" id="KW-1133">Transmembrane helix</keyword>
<organism evidence="3 4">
    <name type="scientific">Gossypium gossypioides</name>
    <name type="common">Mexican cotton</name>
    <name type="synonym">Selera gossypioides</name>
    <dbReference type="NCBI Taxonomy" id="34282"/>
    <lineage>
        <taxon>Eukaryota</taxon>
        <taxon>Viridiplantae</taxon>
        <taxon>Streptophyta</taxon>
        <taxon>Embryophyta</taxon>
        <taxon>Tracheophyta</taxon>
        <taxon>Spermatophyta</taxon>
        <taxon>Magnoliopsida</taxon>
        <taxon>eudicotyledons</taxon>
        <taxon>Gunneridae</taxon>
        <taxon>Pentapetalae</taxon>
        <taxon>rosids</taxon>
        <taxon>malvids</taxon>
        <taxon>Malvales</taxon>
        <taxon>Malvaceae</taxon>
        <taxon>Malvoideae</taxon>
        <taxon>Gossypium</taxon>
    </lineage>
</organism>
<feature type="region of interest" description="Disordered" evidence="1">
    <location>
        <begin position="1"/>
        <end position="34"/>
    </location>
</feature>
<evidence type="ECO:0000256" key="2">
    <source>
        <dbReference type="SAM" id="Phobius"/>
    </source>
</evidence>
<feature type="non-terminal residue" evidence="3">
    <location>
        <position position="1"/>
    </location>
</feature>
<evidence type="ECO:0000313" key="4">
    <source>
        <dbReference type="Proteomes" id="UP000593579"/>
    </source>
</evidence>
<dbReference type="EMBL" id="JABEZY010000006">
    <property type="protein sequence ID" value="MBA0740362.1"/>
    <property type="molecule type" value="Genomic_DNA"/>
</dbReference>
<proteinExistence type="predicted"/>
<keyword evidence="4" id="KW-1185">Reference proteome</keyword>
<feature type="transmembrane region" description="Helical" evidence="2">
    <location>
        <begin position="203"/>
        <end position="224"/>
    </location>
</feature>
<keyword evidence="2" id="KW-0812">Transmembrane</keyword>